<dbReference type="GO" id="GO:0007154">
    <property type="term" value="P:cell communication"/>
    <property type="evidence" value="ECO:0007669"/>
    <property type="project" value="InterPro"/>
</dbReference>
<dbReference type="InterPro" id="IPR038081">
    <property type="entry name" value="CalX-like_sf"/>
</dbReference>
<feature type="non-terminal residue" evidence="5">
    <location>
        <position position="455"/>
    </location>
</feature>
<keyword evidence="6" id="KW-1185">Reference proteome</keyword>
<dbReference type="AlphaFoldDB" id="A0A6L5WJ66"/>
<comment type="caution">
    <text evidence="5">The sequence shown here is derived from an EMBL/GenBank/DDBJ whole genome shotgun (WGS) entry which is preliminary data.</text>
</comment>
<keyword evidence="3" id="KW-0106">Calcium</keyword>
<feature type="domain" description="Calx-beta" evidence="4">
    <location>
        <begin position="156"/>
        <end position="257"/>
    </location>
</feature>
<dbReference type="Proteomes" id="UP000476338">
    <property type="component" value="Unassembled WGS sequence"/>
</dbReference>
<accession>A0A6L5WJ66</accession>
<evidence type="ECO:0000313" key="6">
    <source>
        <dbReference type="Proteomes" id="UP000476338"/>
    </source>
</evidence>
<name>A0A6L5WJ66_9BACT</name>
<dbReference type="EMBL" id="VWSJ01000081">
    <property type="protein sequence ID" value="MSN97209.1"/>
    <property type="molecule type" value="Genomic_DNA"/>
</dbReference>
<evidence type="ECO:0000256" key="3">
    <source>
        <dbReference type="ARBA" id="ARBA00022837"/>
    </source>
</evidence>
<organism evidence="5 6">
    <name type="scientific">Campylobacter portucalensis</name>
    <dbReference type="NCBI Taxonomy" id="2608384"/>
    <lineage>
        <taxon>Bacteria</taxon>
        <taxon>Pseudomonadati</taxon>
        <taxon>Campylobacterota</taxon>
        <taxon>Epsilonproteobacteria</taxon>
        <taxon>Campylobacterales</taxon>
        <taxon>Campylobacteraceae</taxon>
        <taxon>Campylobacter</taxon>
    </lineage>
</organism>
<evidence type="ECO:0000256" key="2">
    <source>
        <dbReference type="ARBA" id="ARBA00022737"/>
    </source>
</evidence>
<dbReference type="SMART" id="SM00237">
    <property type="entry name" value="Calx_beta"/>
    <property type="match status" value="1"/>
</dbReference>
<dbReference type="InterPro" id="IPR003644">
    <property type="entry name" value="Calx_beta"/>
</dbReference>
<dbReference type="RefSeq" id="WP_195836348.1">
    <property type="nucleotide sequence ID" value="NZ_VWSJ01000081.1"/>
</dbReference>
<keyword evidence="2" id="KW-0677">Repeat</keyword>
<sequence length="455" mass="49763">MTTTVLGEKSIGQINEAIKHLVSAGYCAPIDVVNFTNNLPENKSSAYANLLQFLGDLLNKTSFQIPGAVISTGENIKKLKSELAKGKMTNSTLVSLSSDLVNIISIGLSIGTKFTPYGIAFSIGGALLSALSYNLGYRERKLQANFNKFYQYLNTKEAQDYMKCPYCLDIQISSPTVYETEGIAKFTITLDKELKEDLRLDLFTVEGTATEDKDYEGVKKYKNSITIPAGETSYEYTVKIASDGKYEDSENFLLVAKPRYYGADVLSQNLPEYISGLATILDFPQEECPKAIKPNIKPISLDLPPTPVYPTTSSGGKSYGGGSWSGGYSYGGYYGGGYYPSTPSKPSLPNVPYIECYNEPYLNSMMIVKLPSNNTRSLSALNYMARDNSFNLSSPLLKDSLNLSTLNNKSINPLNSLNLNSLNSNFINLTSSNLNDTTLDNALNLNNTTLNSSSN</sequence>
<dbReference type="GO" id="GO:0016020">
    <property type="term" value="C:membrane"/>
    <property type="evidence" value="ECO:0007669"/>
    <property type="project" value="InterPro"/>
</dbReference>
<dbReference type="Gene3D" id="2.60.40.2030">
    <property type="match status" value="1"/>
</dbReference>
<dbReference type="SUPFAM" id="SSF141072">
    <property type="entry name" value="CalX-like"/>
    <property type="match status" value="1"/>
</dbReference>
<keyword evidence="1" id="KW-0732">Signal</keyword>
<evidence type="ECO:0000313" key="5">
    <source>
        <dbReference type="EMBL" id="MSN97209.1"/>
    </source>
</evidence>
<evidence type="ECO:0000256" key="1">
    <source>
        <dbReference type="ARBA" id="ARBA00022729"/>
    </source>
</evidence>
<protein>
    <recommendedName>
        <fullName evidence="4">Calx-beta domain-containing protein</fullName>
    </recommendedName>
</protein>
<proteinExistence type="predicted"/>
<reference evidence="5 6" key="1">
    <citation type="submission" date="2019-09" db="EMBL/GenBank/DDBJ databases">
        <authorList>
            <person name="Silva M."/>
            <person name="Pereira G."/>
            <person name="Lopes-Da-Costa L."/>
            <person name="Silva E."/>
        </authorList>
    </citation>
    <scope>NUCLEOTIDE SEQUENCE [LARGE SCALE GENOMIC DNA]</scope>
    <source>
        <strain evidence="5 6">FMV-PI01</strain>
    </source>
</reference>
<gene>
    <name evidence="5" type="ORF">F1B92_08575</name>
</gene>
<reference evidence="5 6" key="2">
    <citation type="submission" date="2020-03" db="EMBL/GenBank/DDBJ databases">
        <title>Campylobacter portucalensis sp. nov., a new species of Campylobacter isolated from the reproductive tract of bulls.</title>
        <authorList>
            <person name="Silva M.F."/>
            <person name="Pereira G."/>
            <person name="Carneiro C."/>
            <person name="Hemphill A."/>
            <person name="Mateus L."/>
            <person name="Lopes-Da-Costa L."/>
            <person name="Silva E."/>
        </authorList>
    </citation>
    <scope>NUCLEOTIDE SEQUENCE [LARGE SCALE GENOMIC DNA]</scope>
    <source>
        <strain evidence="5 6">FMV-PI01</strain>
    </source>
</reference>
<dbReference type="Pfam" id="PF03160">
    <property type="entry name" value="Calx-beta"/>
    <property type="match status" value="1"/>
</dbReference>
<evidence type="ECO:0000259" key="4">
    <source>
        <dbReference type="SMART" id="SM00237"/>
    </source>
</evidence>